<reference evidence="4 5" key="1">
    <citation type="submission" date="2022-12" db="EMBL/GenBank/DDBJ databases">
        <title>Chromosome-level genome assembly of true bugs.</title>
        <authorList>
            <person name="Ma L."/>
            <person name="Li H."/>
        </authorList>
    </citation>
    <scope>NUCLEOTIDE SEQUENCE [LARGE SCALE GENOMIC DNA]</scope>
    <source>
        <strain evidence="4">Lab_2022b</strain>
    </source>
</reference>
<feature type="domain" description="6-phosphofructo-2-kinase" evidence="3">
    <location>
        <begin position="29"/>
        <end position="116"/>
    </location>
</feature>
<gene>
    <name evidence="4" type="ORF">O3M35_008609</name>
</gene>
<dbReference type="SUPFAM" id="SSF52540">
    <property type="entry name" value="P-loop containing nucleoside triphosphate hydrolases"/>
    <property type="match status" value="1"/>
</dbReference>
<evidence type="ECO:0000259" key="3">
    <source>
        <dbReference type="Pfam" id="PF01591"/>
    </source>
</evidence>
<dbReference type="GO" id="GO:0005829">
    <property type="term" value="C:cytosol"/>
    <property type="evidence" value="ECO:0007669"/>
    <property type="project" value="TreeGrafter"/>
</dbReference>
<dbReference type="InterPro" id="IPR027417">
    <property type="entry name" value="P-loop_NTPase"/>
</dbReference>
<protein>
    <recommendedName>
        <fullName evidence="3">6-phosphofructo-2-kinase domain-containing protein</fullName>
    </recommendedName>
</protein>
<dbReference type="AlphaFoldDB" id="A0AAW1DEA1"/>
<dbReference type="InterPro" id="IPR013079">
    <property type="entry name" value="6Phosfructo_kin"/>
</dbReference>
<dbReference type="GO" id="GO:0006000">
    <property type="term" value="P:fructose metabolic process"/>
    <property type="evidence" value="ECO:0007669"/>
    <property type="project" value="InterPro"/>
</dbReference>
<sequence length="125" mass="14149">MAHTNLKLNTKEESEGTCFKSPARGYFVPLVVAFVGLPARGKTVLAHKLERFLNYTGHQARVFSLSCYRRKVAPNLSYDIIFDPDSSEAAEIRKQFTQEAISDCKQWIFYGGDVAVCKKLCLHFL</sequence>
<comment type="caution">
    <text evidence="4">The sequence shown here is derived from an EMBL/GenBank/DDBJ whole genome shotgun (WGS) entry which is preliminary data.</text>
</comment>
<dbReference type="PANTHER" id="PTHR10606:SF44">
    <property type="entry name" value="6-PHOSPHOFRUCTO 2-KINASE_FRUCTOSE 2,6-BISPHOSPHATASE LONG FORM"/>
    <property type="match status" value="1"/>
</dbReference>
<dbReference type="InterPro" id="IPR003094">
    <property type="entry name" value="6Pfruct_kin"/>
</dbReference>
<organism evidence="4 5">
    <name type="scientific">Rhynocoris fuscipes</name>
    <dbReference type="NCBI Taxonomy" id="488301"/>
    <lineage>
        <taxon>Eukaryota</taxon>
        <taxon>Metazoa</taxon>
        <taxon>Ecdysozoa</taxon>
        <taxon>Arthropoda</taxon>
        <taxon>Hexapoda</taxon>
        <taxon>Insecta</taxon>
        <taxon>Pterygota</taxon>
        <taxon>Neoptera</taxon>
        <taxon>Paraneoptera</taxon>
        <taxon>Hemiptera</taxon>
        <taxon>Heteroptera</taxon>
        <taxon>Panheteroptera</taxon>
        <taxon>Cimicomorpha</taxon>
        <taxon>Reduviidae</taxon>
        <taxon>Harpactorinae</taxon>
        <taxon>Harpactorini</taxon>
        <taxon>Rhynocoris</taxon>
    </lineage>
</organism>
<accession>A0AAW1DEA1</accession>
<dbReference type="PANTHER" id="PTHR10606">
    <property type="entry name" value="6-PHOSPHOFRUCTO-2-KINASE/FRUCTOSE-2,6-BISPHOSPHATASE"/>
    <property type="match status" value="1"/>
</dbReference>
<proteinExistence type="predicted"/>
<name>A0AAW1DEA1_9HEMI</name>
<keyword evidence="1" id="KW-0547">Nucleotide-binding</keyword>
<dbReference type="GO" id="GO:0004331">
    <property type="term" value="F:fructose-2,6-bisphosphate 2-phosphatase activity"/>
    <property type="evidence" value="ECO:0007669"/>
    <property type="project" value="TreeGrafter"/>
</dbReference>
<dbReference type="GO" id="GO:0003873">
    <property type="term" value="F:6-phosphofructo-2-kinase activity"/>
    <property type="evidence" value="ECO:0007669"/>
    <property type="project" value="InterPro"/>
</dbReference>
<evidence type="ECO:0000256" key="1">
    <source>
        <dbReference type="ARBA" id="ARBA00022741"/>
    </source>
</evidence>
<evidence type="ECO:0000313" key="5">
    <source>
        <dbReference type="Proteomes" id="UP001461498"/>
    </source>
</evidence>
<dbReference type="EMBL" id="JAPXFL010000005">
    <property type="protein sequence ID" value="KAK9506730.1"/>
    <property type="molecule type" value="Genomic_DNA"/>
</dbReference>
<evidence type="ECO:0000313" key="4">
    <source>
        <dbReference type="EMBL" id="KAK9506730.1"/>
    </source>
</evidence>
<evidence type="ECO:0000256" key="2">
    <source>
        <dbReference type="ARBA" id="ARBA00022840"/>
    </source>
</evidence>
<dbReference type="GO" id="GO:0006003">
    <property type="term" value="P:fructose 2,6-bisphosphate metabolic process"/>
    <property type="evidence" value="ECO:0007669"/>
    <property type="project" value="InterPro"/>
</dbReference>
<dbReference type="Proteomes" id="UP001461498">
    <property type="component" value="Unassembled WGS sequence"/>
</dbReference>
<dbReference type="Pfam" id="PF01591">
    <property type="entry name" value="6PF2K"/>
    <property type="match status" value="1"/>
</dbReference>
<dbReference type="Gene3D" id="3.40.50.300">
    <property type="entry name" value="P-loop containing nucleotide triphosphate hydrolases"/>
    <property type="match status" value="1"/>
</dbReference>
<keyword evidence="5" id="KW-1185">Reference proteome</keyword>
<keyword evidence="2" id="KW-0067">ATP-binding</keyword>
<dbReference type="GO" id="GO:0005524">
    <property type="term" value="F:ATP binding"/>
    <property type="evidence" value="ECO:0007669"/>
    <property type="project" value="UniProtKB-KW"/>
</dbReference>